<evidence type="ECO:0000313" key="3">
    <source>
        <dbReference type="Proteomes" id="UP000177457"/>
    </source>
</evidence>
<dbReference type="AlphaFoldDB" id="A0A1F6MDE0"/>
<name>A0A1F6MDE0_9BACT</name>
<dbReference type="EMBL" id="MFQE01000076">
    <property type="protein sequence ID" value="OGH69570.1"/>
    <property type="molecule type" value="Genomic_DNA"/>
</dbReference>
<organism evidence="2 3">
    <name type="scientific">Candidatus Magasanikbacteria bacterium RIFCSPHIGHO2_02_FULL_51_14</name>
    <dbReference type="NCBI Taxonomy" id="1798683"/>
    <lineage>
        <taxon>Bacteria</taxon>
        <taxon>Candidatus Magasanikiibacteriota</taxon>
    </lineage>
</organism>
<gene>
    <name evidence="2" type="ORF">A3C90_02525</name>
</gene>
<keyword evidence="1" id="KW-0812">Transmembrane</keyword>
<accession>A0A1F6MDE0</accession>
<keyword evidence="1" id="KW-1133">Transmembrane helix</keyword>
<keyword evidence="1" id="KW-0472">Membrane</keyword>
<sequence length="133" mass="15019">MEDLPQNRFPSVIPQTDARRLPIQTAAIPIVILLPTTLITVRPFPILIRLTLTVTVKEMHVKTPTVIRSLTARTIVSMCRIPIKQILTKIARHNHMRQILYAAMPATLTLTMTPISMQSMPVQNHLSDHLSMP</sequence>
<reference evidence="2 3" key="1">
    <citation type="journal article" date="2016" name="Nat. Commun.">
        <title>Thousands of microbial genomes shed light on interconnected biogeochemical processes in an aquifer system.</title>
        <authorList>
            <person name="Anantharaman K."/>
            <person name="Brown C.T."/>
            <person name="Hug L.A."/>
            <person name="Sharon I."/>
            <person name="Castelle C.J."/>
            <person name="Probst A.J."/>
            <person name="Thomas B.C."/>
            <person name="Singh A."/>
            <person name="Wilkins M.J."/>
            <person name="Karaoz U."/>
            <person name="Brodie E.L."/>
            <person name="Williams K.H."/>
            <person name="Hubbard S.S."/>
            <person name="Banfield J.F."/>
        </authorList>
    </citation>
    <scope>NUCLEOTIDE SEQUENCE [LARGE SCALE GENOMIC DNA]</scope>
</reference>
<proteinExistence type="predicted"/>
<comment type="caution">
    <text evidence="2">The sequence shown here is derived from an EMBL/GenBank/DDBJ whole genome shotgun (WGS) entry which is preliminary data.</text>
</comment>
<evidence type="ECO:0000256" key="1">
    <source>
        <dbReference type="SAM" id="Phobius"/>
    </source>
</evidence>
<dbReference type="Proteomes" id="UP000177457">
    <property type="component" value="Unassembled WGS sequence"/>
</dbReference>
<protein>
    <submittedName>
        <fullName evidence="2">Uncharacterized protein</fullName>
    </submittedName>
</protein>
<feature type="transmembrane region" description="Helical" evidence="1">
    <location>
        <begin position="99"/>
        <end position="117"/>
    </location>
</feature>
<evidence type="ECO:0000313" key="2">
    <source>
        <dbReference type="EMBL" id="OGH69570.1"/>
    </source>
</evidence>
<feature type="transmembrane region" description="Helical" evidence="1">
    <location>
        <begin position="20"/>
        <end position="41"/>
    </location>
</feature>